<proteinExistence type="predicted"/>
<reference evidence="1" key="1">
    <citation type="journal article" date="2021" name="Proc. Natl. Acad. Sci. U.S.A.">
        <title>A Catalog of Tens of Thousands of Viruses from Human Metagenomes Reveals Hidden Associations with Chronic Diseases.</title>
        <authorList>
            <person name="Tisza M.J."/>
            <person name="Buck C.B."/>
        </authorList>
    </citation>
    <scope>NUCLEOTIDE SEQUENCE</scope>
    <source>
        <strain evidence="1">CtGDt6</strain>
    </source>
</reference>
<organism evidence="1">
    <name type="scientific">Siphoviridae sp. ctGDt6</name>
    <dbReference type="NCBI Taxonomy" id="2825408"/>
    <lineage>
        <taxon>Viruses</taxon>
        <taxon>Duplodnaviria</taxon>
        <taxon>Heunggongvirae</taxon>
        <taxon>Uroviricota</taxon>
        <taxon>Caudoviricetes</taxon>
    </lineage>
</organism>
<dbReference type="EMBL" id="BK016032">
    <property type="protein sequence ID" value="DAF90585.1"/>
    <property type="molecule type" value="Genomic_DNA"/>
</dbReference>
<sequence>MLLKFQITCTCYSRYTVNEDISTSKIVCPNCGLEYPYSDKVLSILKTAKEIPEGNITSDKECCISVLSLGEEMSGF</sequence>
<evidence type="ECO:0000313" key="1">
    <source>
        <dbReference type="EMBL" id="DAF90585.1"/>
    </source>
</evidence>
<accession>A0A8S5U7X4</accession>
<name>A0A8S5U7X4_9CAUD</name>
<protein>
    <submittedName>
        <fullName evidence="1">Alpha-aminoadipate carrier protein</fullName>
    </submittedName>
</protein>